<feature type="domain" description="Rho-GAP" evidence="2">
    <location>
        <begin position="513"/>
        <end position="724"/>
    </location>
</feature>
<dbReference type="GO" id="GO:0007165">
    <property type="term" value="P:signal transduction"/>
    <property type="evidence" value="ECO:0007669"/>
    <property type="project" value="InterPro"/>
</dbReference>
<dbReference type="EMBL" id="MU865412">
    <property type="protein sequence ID" value="KAK4223836.1"/>
    <property type="molecule type" value="Genomic_DNA"/>
</dbReference>
<evidence type="ECO:0000313" key="4">
    <source>
        <dbReference type="Proteomes" id="UP001301958"/>
    </source>
</evidence>
<dbReference type="Gene3D" id="1.10.555.10">
    <property type="entry name" value="Rho GTPase activation protein"/>
    <property type="match status" value="1"/>
</dbReference>
<reference evidence="3" key="2">
    <citation type="submission" date="2023-05" db="EMBL/GenBank/DDBJ databases">
        <authorList>
            <consortium name="Lawrence Berkeley National Laboratory"/>
            <person name="Steindorff A."/>
            <person name="Hensen N."/>
            <person name="Bonometti L."/>
            <person name="Westerberg I."/>
            <person name="Brannstrom I.O."/>
            <person name="Guillou S."/>
            <person name="Cros-Aarteil S."/>
            <person name="Calhoun S."/>
            <person name="Haridas S."/>
            <person name="Kuo A."/>
            <person name="Mondo S."/>
            <person name="Pangilinan J."/>
            <person name="Riley R."/>
            <person name="Labutti K."/>
            <person name="Andreopoulos B."/>
            <person name="Lipzen A."/>
            <person name="Chen C."/>
            <person name="Yanf M."/>
            <person name="Daum C."/>
            <person name="Ng V."/>
            <person name="Clum A."/>
            <person name="Ohm R."/>
            <person name="Martin F."/>
            <person name="Silar P."/>
            <person name="Natvig D."/>
            <person name="Lalanne C."/>
            <person name="Gautier V."/>
            <person name="Ament-Velasquez S.L."/>
            <person name="Kruys A."/>
            <person name="Hutchinson M.I."/>
            <person name="Powell A.J."/>
            <person name="Barry K."/>
            <person name="Miller A.N."/>
            <person name="Grigoriev I.V."/>
            <person name="Debuchy R."/>
            <person name="Gladieux P."/>
            <person name="Thoren M.H."/>
            <person name="Johannesson H."/>
        </authorList>
    </citation>
    <scope>NUCLEOTIDE SEQUENCE</scope>
    <source>
        <strain evidence="3">CBS 990.96</strain>
    </source>
</reference>
<evidence type="ECO:0000313" key="3">
    <source>
        <dbReference type="EMBL" id="KAK4223836.1"/>
    </source>
</evidence>
<dbReference type="SUPFAM" id="SSF48350">
    <property type="entry name" value="GTPase activation domain, GAP"/>
    <property type="match status" value="1"/>
</dbReference>
<dbReference type="AlphaFoldDB" id="A0AAN7BHY8"/>
<dbReference type="InterPro" id="IPR000198">
    <property type="entry name" value="RhoGAP_dom"/>
</dbReference>
<feature type="region of interest" description="Disordered" evidence="1">
    <location>
        <begin position="208"/>
        <end position="255"/>
    </location>
</feature>
<dbReference type="SMART" id="SM00324">
    <property type="entry name" value="RhoGAP"/>
    <property type="match status" value="1"/>
</dbReference>
<evidence type="ECO:0000256" key="1">
    <source>
        <dbReference type="SAM" id="MobiDB-lite"/>
    </source>
</evidence>
<protein>
    <submittedName>
        <fullName evidence="3">GTPase-activating protein</fullName>
    </submittedName>
</protein>
<feature type="compositionally biased region" description="Polar residues" evidence="1">
    <location>
        <begin position="340"/>
        <end position="357"/>
    </location>
</feature>
<feature type="compositionally biased region" description="Polar residues" evidence="1">
    <location>
        <begin position="452"/>
        <end position="463"/>
    </location>
</feature>
<proteinExistence type="predicted"/>
<keyword evidence="4" id="KW-1185">Reference proteome</keyword>
<dbReference type="Proteomes" id="UP001301958">
    <property type="component" value="Unassembled WGS sequence"/>
</dbReference>
<gene>
    <name evidence="3" type="ORF">QBC38DRAFT_486785</name>
</gene>
<reference evidence="3" key="1">
    <citation type="journal article" date="2023" name="Mol. Phylogenet. Evol.">
        <title>Genome-scale phylogeny and comparative genomics of the fungal order Sordariales.</title>
        <authorList>
            <person name="Hensen N."/>
            <person name="Bonometti L."/>
            <person name="Westerberg I."/>
            <person name="Brannstrom I.O."/>
            <person name="Guillou S."/>
            <person name="Cros-Aarteil S."/>
            <person name="Calhoun S."/>
            <person name="Haridas S."/>
            <person name="Kuo A."/>
            <person name="Mondo S."/>
            <person name="Pangilinan J."/>
            <person name="Riley R."/>
            <person name="LaButti K."/>
            <person name="Andreopoulos B."/>
            <person name="Lipzen A."/>
            <person name="Chen C."/>
            <person name="Yan M."/>
            <person name="Daum C."/>
            <person name="Ng V."/>
            <person name="Clum A."/>
            <person name="Steindorff A."/>
            <person name="Ohm R.A."/>
            <person name="Martin F."/>
            <person name="Silar P."/>
            <person name="Natvig D.O."/>
            <person name="Lalanne C."/>
            <person name="Gautier V."/>
            <person name="Ament-Velasquez S.L."/>
            <person name="Kruys A."/>
            <person name="Hutchinson M.I."/>
            <person name="Powell A.J."/>
            <person name="Barry K."/>
            <person name="Miller A.N."/>
            <person name="Grigoriev I.V."/>
            <person name="Debuchy R."/>
            <person name="Gladieux P."/>
            <person name="Hiltunen Thoren M."/>
            <person name="Johannesson H."/>
        </authorList>
    </citation>
    <scope>NUCLEOTIDE SEQUENCE</scope>
    <source>
        <strain evidence="3">CBS 990.96</strain>
    </source>
</reference>
<dbReference type="InterPro" id="IPR008936">
    <property type="entry name" value="Rho_GTPase_activation_prot"/>
</dbReference>
<feature type="compositionally biased region" description="Basic and acidic residues" evidence="1">
    <location>
        <begin position="394"/>
        <end position="407"/>
    </location>
</feature>
<comment type="caution">
    <text evidence="3">The sequence shown here is derived from an EMBL/GenBank/DDBJ whole genome shotgun (WGS) entry which is preliminary data.</text>
</comment>
<feature type="compositionally biased region" description="Basic and acidic residues" evidence="1">
    <location>
        <begin position="225"/>
        <end position="236"/>
    </location>
</feature>
<name>A0AAN7BHY8_9PEZI</name>
<dbReference type="Pfam" id="PF00620">
    <property type="entry name" value="RhoGAP"/>
    <property type="match status" value="1"/>
</dbReference>
<feature type="compositionally biased region" description="Polar residues" evidence="1">
    <location>
        <begin position="413"/>
        <end position="422"/>
    </location>
</feature>
<feature type="compositionally biased region" description="Low complexity" evidence="1">
    <location>
        <begin position="213"/>
        <end position="224"/>
    </location>
</feature>
<organism evidence="3 4">
    <name type="scientific">Podospora fimiseda</name>
    <dbReference type="NCBI Taxonomy" id="252190"/>
    <lineage>
        <taxon>Eukaryota</taxon>
        <taxon>Fungi</taxon>
        <taxon>Dikarya</taxon>
        <taxon>Ascomycota</taxon>
        <taxon>Pezizomycotina</taxon>
        <taxon>Sordariomycetes</taxon>
        <taxon>Sordariomycetidae</taxon>
        <taxon>Sordariales</taxon>
        <taxon>Podosporaceae</taxon>
        <taxon>Podospora</taxon>
    </lineage>
</organism>
<accession>A0AAN7BHY8</accession>
<dbReference type="PROSITE" id="PS50238">
    <property type="entry name" value="RHOGAP"/>
    <property type="match status" value="1"/>
</dbReference>
<feature type="compositionally biased region" description="Polar residues" evidence="1">
    <location>
        <begin position="470"/>
        <end position="480"/>
    </location>
</feature>
<feature type="region of interest" description="Disordered" evidence="1">
    <location>
        <begin position="294"/>
        <end position="506"/>
    </location>
</feature>
<sequence>MDSERRRGDTKEHWIATNSGCFAASNAIARTNLALNKFVREVRESRSELDGISTELHSLEGVLELLRDDAASFPPVLAEQTPDVLDSCLNLINELEGCISVLNRPGVSKADKKSRWLASRDHISKLQWTLGRYKMALGLAVDLIGATKSADNDAGEYLDPEEKSEIEAVTERILNIADRMHVELRQNRALAKLELYFETLREHATAASNPALAQQQEHQQAQQQQERDQFPPRVESRTAMSSASPSFMGDPDSAIEMSCDESHTAFKRQPPPINTSFFQDAFDEMDEFSGELNEMPAKPVRDVRTRAPPPPPRSLARMSQTMSPNFPRRPSVPDSLYYGSVSNSGESDMASRSSLSHSDPHLSGWSYQSPPPSVGPPSSVRENKYFSGMTDNSHSSHSDTHSYRSGDSRPPSRHQQPQSSRFSVFENPREIPTPSIAPSIVSFREGPYRPNSHATSMSKSSLVMSPPMSPISSKRSTSRLGSAFSRLGLGRSSSKAPGSAPTPEVEPTEVFGVPLAVSMRVAKGVASTNHDDGGSSGRRDYPLCILRCVYYIRDMGIEIPHVFGKDGDVFRVGDLRDIFNSPATGYGKQLDWRDFTVYDAAELILLYLSELPKALIPDSLAKRWVKLSKQATVSSGGLAMRLDQGIDFWEEALMGIKGPERALFKLLLSLWADIAEFSGENQMTAERLAERVLRPLLHTLKGEKGETDFMLGLAFLIRKRSEYNVKMRNGGKSRAAF</sequence>
<evidence type="ECO:0000259" key="2">
    <source>
        <dbReference type="PROSITE" id="PS50238"/>
    </source>
</evidence>